<evidence type="ECO:0000259" key="2">
    <source>
        <dbReference type="Pfam" id="PF00487"/>
    </source>
</evidence>
<accession>A0A9P5QBV6</accession>
<keyword evidence="1" id="KW-1133">Transmembrane helix</keyword>
<protein>
    <submittedName>
        <fullName evidence="3">Fatty acid desaturase-domain-containing protein</fullName>
    </submittedName>
</protein>
<dbReference type="OrthoDB" id="1461976at2759"/>
<dbReference type="CDD" id="cd03507">
    <property type="entry name" value="Delta12-FADS-like"/>
    <property type="match status" value="1"/>
</dbReference>
<dbReference type="Pfam" id="PF00487">
    <property type="entry name" value="FA_desaturase"/>
    <property type="match status" value="1"/>
</dbReference>
<dbReference type="Proteomes" id="UP000772434">
    <property type="component" value="Unassembled WGS sequence"/>
</dbReference>
<organism evidence="3 4">
    <name type="scientific">Rhodocollybia butyracea</name>
    <dbReference type="NCBI Taxonomy" id="206335"/>
    <lineage>
        <taxon>Eukaryota</taxon>
        <taxon>Fungi</taxon>
        <taxon>Dikarya</taxon>
        <taxon>Basidiomycota</taxon>
        <taxon>Agaricomycotina</taxon>
        <taxon>Agaricomycetes</taxon>
        <taxon>Agaricomycetidae</taxon>
        <taxon>Agaricales</taxon>
        <taxon>Marasmiineae</taxon>
        <taxon>Omphalotaceae</taxon>
        <taxon>Rhodocollybia</taxon>
    </lineage>
</organism>
<feature type="domain" description="Fatty acid desaturase" evidence="2">
    <location>
        <begin position="90"/>
        <end position="364"/>
    </location>
</feature>
<evidence type="ECO:0000313" key="3">
    <source>
        <dbReference type="EMBL" id="KAF9078312.1"/>
    </source>
</evidence>
<gene>
    <name evidence="3" type="ORF">BDP27DRAFT_1356214</name>
</gene>
<feature type="transmembrane region" description="Helical" evidence="1">
    <location>
        <begin position="240"/>
        <end position="259"/>
    </location>
</feature>
<dbReference type="GO" id="GO:0006629">
    <property type="term" value="P:lipid metabolic process"/>
    <property type="evidence" value="ECO:0007669"/>
    <property type="project" value="InterPro"/>
</dbReference>
<reference evidence="3" key="1">
    <citation type="submission" date="2020-11" db="EMBL/GenBank/DDBJ databases">
        <authorList>
            <consortium name="DOE Joint Genome Institute"/>
            <person name="Ahrendt S."/>
            <person name="Riley R."/>
            <person name="Andreopoulos W."/>
            <person name="Labutti K."/>
            <person name="Pangilinan J."/>
            <person name="Ruiz-Duenas F.J."/>
            <person name="Barrasa J.M."/>
            <person name="Sanchez-Garcia M."/>
            <person name="Camarero S."/>
            <person name="Miyauchi S."/>
            <person name="Serrano A."/>
            <person name="Linde D."/>
            <person name="Babiker R."/>
            <person name="Drula E."/>
            <person name="Ayuso-Fernandez I."/>
            <person name="Pacheco R."/>
            <person name="Padilla G."/>
            <person name="Ferreira P."/>
            <person name="Barriuso J."/>
            <person name="Kellner H."/>
            <person name="Castanera R."/>
            <person name="Alfaro M."/>
            <person name="Ramirez L."/>
            <person name="Pisabarro A.G."/>
            <person name="Kuo A."/>
            <person name="Tritt A."/>
            <person name="Lipzen A."/>
            <person name="He G."/>
            <person name="Yan M."/>
            <person name="Ng V."/>
            <person name="Cullen D."/>
            <person name="Martin F."/>
            <person name="Rosso M.-N."/>
            <person name="Henrissat B."/>
            <person name="Hibbett D."/>
            <person name="Martinez A.T."/>
            <person name="Grigoriev I.V."/>
        </authorList>
    </citation>
    <scope>NUCLEOTIDE SEQUENCE</scope>
    <source>
        <strain evidence="3">AH 40177</strain>
    </source>
</reference>
<comment type="caution">
    <text evidence="3">The sequence shown here is derived from an EMBL/GenBank/DDBJ whole genome shotgun (WGS) entry which is preliminary data.</text>
</comment>
<evidence type="ECO:0000256" key="1">
    <source>
        <dbReference type="SAM" id="Phobius"/>
    </source>
</evidence>
<keyword evidence="1" id="KW-0472">Membrane</keyword>
<evidence type="ECO:0000313" key="4">
    <source>
        <dbReference type="Proteomes" id="UP000772434"/>
    </source>
</evidence>
<keyword evidence="4" id="KW-1185">Reference proteome</keyword>
<dbReference type="InterPro" id="IPR005804">
    <property type="entry name" value="FA_desaturase_dom"/>
</dbReference>
<dbReference type="GO" id="GO:0016491">
    <property type="term" value="F:oxidoreductase activity"/>
    <property type="evidence" value="ECO:0007669"/>
    <property type="project" value="InterPro"/>
</dbReference>
<name>A0A9P5QBV6_9AGAR</name>
<dbReference type="PANTHER" id="PTHR32100">
    <property type="entry name" value="OMEGA-6 FATTY ACID DESATURASE, CHLOROPLASTIC"/>
    <property type="match status" value="1"/>
</dbReference>
<dbReference type="InterPro" id="IPR012171">
    <property type="entry name" value="Fatty_acid_desaturase"/>
</dbReference>
<sequence length="425" mass="49341">MFWYQVFSDGVEYEARAGKPFVPPDITIKQVWEAVPKHLFKKSTTTSLYYIARHLLITYALYVFAQNIDLVVSTIGGTPLARQVLKTVCWTAYWGFQGFAFAGIWCIGHDAGHGALSDYGIVNDILGLALHSSVLTPYHAWRFTHRAHHKSTQSVERDETYMPFTRRDFKLPDGKVAVKMDYTEILEETPAFTLFKLFVRQFFGFQLYLLHNRKGNRKYPAWTSHYRPTSQLFKPQERPAIILSNVALIFTFTLIGLYIKSNGWGNVMKYYFIPWLFQHNWMVMFTYLQHSDPTIPYYRKDEWTFVRGALATIDRPLFGWVGRVFLHNIATDHLAHHFFSTIPFYNLPEVTKAIKPVLGEYYSYDSTPVLAALWRSFTQCAFIEDEGDVLFYKNWYGESAIELDEKVKGKSKPVDAVAQEEIIVD</sequence>
<dbReference type="EMBL" id="JADNRY010000001">
    <property type="protein sequence ID" value="KAF9078312.1"/>
    <property type="molecule type" value="Genomic_DNA"/>
</dbReference>
<dbReference type="AlphaFoldDB" id="A0A9P5QBV6"/>
<proteinExistence type="predicted"/>
<keyword evidence="1" id="KW-0812">Transmembrane</keyword>